<organism evidence="3 4">
    <name type="scientific">Ilex paraguariensis</name>
    <name type="common">yerba mate</name>
    <dbReference type="NCBI Taxonomy" id="185542"/>
    <lineage>
        <taxon>Eukaryota</taxon>
        <taxon>Viridiplantae</taxon>
        <taxon>Streptophyta</taxon>
        <taxon>Embryophyta</taxon>
        <taxon>Tracheophyta</taxon>
        <taxon>Spermatophyta</taxon>
        <taxon>Magnoliopsida</taxon>
        <taxon>eudicotyledons</taxon>
        <taxon>Gunneridae</taxon>
        <taxon>Pentapetalae</taxon>
        <taxon>asterids</taxon>
        <taxon>campanulids</taxon>
        <taxon>Aquifoliales</taxon>
        <taxon>Aquifoliaceae</taxon>
        <taxon>Ilex</taxon>
    </lineage>
</organism>
<dbReference type="PANTHER" id="PTHR31170">
    <property type="entry name" value="BNAC04G53230D PROTEIN"/>
    <property type="match status" value="1"/>
</dbReference>
<feature type="transmembrane region" description="Helical" evidence="2">
    <location>
        <begin position="395"/>
        <end position="417"/>
    </location>
</feature>
<comment type="caution">
    <text evidence="3">The sequence shown here is derived from an EMBL/GenBank/DDBJ whole genome shotgun (WGS) entry which is preliminary data.</text>
</comment>
<keyword evidence="2" id="KW-0812">Transmembrane</keyword>
<dbReference type="EMBL" id="CAUOFW020003847">
    <property type="protein sequence ID" value="CAK9162400.1"/>
    <property type="molecule type" value="Genomic_DNA"/>
</dbReference>
<accession>A0ABC8SZQ7</accession>
<feature type="region of interest" description="Disordered" evidence="1">
    <location>
        <begin position="248"/>
        <end position="285"/>
    </location>
</feature>
<evidence type="ECO:0000256" key="1">
    <source>
        <dbReference type="SAM" id="MobiDB-lite"/>
    </source>
</evidence>
<dbReference type="Pfam" id="PF03140">
    <property type="entry name" value="DUF247"/>
    <property type="match status" value="2"/>
</dbReference>
<evidence type="ECO:0000313" key="4">
    <source>
        <dbReference type="Proteomes" id="UP001642360"/>
    </source>
</evidence>
<dbReference type="PANTHER" id="PTHR31170:SF18">
    <property type="entry name" value="(WILD MALAYSIAN BANANA) HYPOTHETICAL PROTEIN"/>
    <property type="match status" value="1"/>
</dbReference>
<protein>
    <submittedName>
        <fullName evidence="3">Uncharacterized protein</fullName>
    </submittedName>
</protein>
<proteinExistence type="predicted"/>
<dbReference type="InterPro" id="IPR004158">
    <property type="entry name" value="DUF247_pln"/>
</dbReference>
<sequence>MSWVDEVKGDLELRKKGNVSTELGPFKKRSIYKVPTFIADLNKKVYSPHAVSFGPYHHGEPPLKPVESHKKRSLLHFLENRAKVPLETIFDSFTKVEKELKDSYDSLDPKWQSDQEGFLKLMIVDGCFMLEIFRAAIQTPADYDAEDPIFGNHGKLHIMPFIKRDMLMLENQLPMLVLHNLLAISKKDDKPVQKLILNFCDPARQNLPAMGNCLHVLDMYRKSLFTKDSHHDSAFVSISMTGTVTPTGTCTGTGTVTGTGTGTSSGASRQDRSTGPRKGARDAAIPITRSATELDEAGVLFKRNKQSQSITDISFEGGLTGVGNVIHLARRIIRNFIGSDKAAANLFNTISKDVTIDPTSRLGSVHSDVSQYCEKQLNRWRANLIHTYFTNPRTAISVVAAGVLFGLTIAQTVYSILQYY</sequence>
<keyword evidence="2" id="KW-1133">Transmembrane helix</keyword>
<gene>
    <name evidence="3" type="ORF">ILEXP_LOCUS31269</name>
</gene>
<name>A0ABC8SZQ7_9AQUA</name>
<dbReference type="Proteomes" id="UP001642360">
    <property type="component" value="Unassembled WGS sequence"/>
</dbReference>
<keyword evidence="2" id="KW-0472">Membrane</keyword>
<evidence type="ECO:0000313" key="3">
    <source>
        <dbReference type="EMBL" id="CAK9162400.1"/>
    </source>
</evidence>
<evidence type="ECO:0000256" key="2">
    <source>
        <dbReference type="SAM" id="Phobius"/>
    </source>
</evidence>
<keyword evidence="4" id="KW-1185">Reference proteome</keyword>
<dbReference type="AlphaFoldDB" id="A0ABC8SZQ7"/>
<reference evidence="3 4" key="1">
    <citation type="submission" date="2024-02" db="EMBL/GenBank/DDBJ databases">
        <authorList>
            <person name="Vignale AGUSTIN F."/>
            <person name="Sosa J E."/>
            <person name="Modenutti C."/>
        </authorList>
    </citation>
    <scope>NUCLEOTIDE SEQUENCE [LARGE SCALE GENOMIC DNA]</scope>
</reference>